<feature type="chain" id="PRO_5007287035" evidence="1">
    <location>
        <begin position="24"/>
        <end position="122"/>
    </location>
</feature>
<proteinExistence type="predicted"/>
<keyword evidence="1" id="KW-0732">Signal</keyword>
<evidence type="ECO:0000313" key="2">
    <source>
        <dbReference type="EMBL" id="JAP86291.1"/>
    </source>
</evidence>
<organism evidence="2">
    <name type="scientific">Rhipicephalus appendiculatus</name>
    <name type="common">Brown ear tick</name>
    <dbReference type="NCBI Taxonomy" id="34631"/>
    <lineage>
        <taxon>Eukaryota</taxon>
        <taxon>Metazoa</taxon>
        <taxon>Ecdysozoa</taxon>
        <taxon>Arthropoda</taxon>
        <taxon>Chelicerata</taxon>
        <taxon>Arachnida</taxon>
        <taxon>Acari</taxon>
        <taxon>Parasitiformes</taxon>
        <taxon>Ixodida</taxon>
        <taxon>Ixodoidea</taxon>
        <taxon>Ixodidae</taxon>
        <taxon>Rhipicephalinae</taxon>
        <taxon>Rhipicephalus</taxon>
        <taxon>Rhipicephalus</taxon>
    </lineage>
</organism>
<protein>
    <submittedName>
        <fullName evidence="2">Basic tail secreted protein</fullName>
    </submittedName>
</protein>
<feature type="signal peptide" evidence="1">
    <location>
        <begin position="1"/>
        <end position="23"/>
    </location>
</feature>
<accession>A0A131Z7Y8</accession>
<dbReference type="EMBL" id="GEDV01002266">
    <property type="protein sequence ID" value="JAP86291.1"/>
    <property type="molecule type" value="Transcribed_RNA"/>
</dbReference>
<evidence type="ECO:0000256" key="1">
    <source>
        <dbReference type="SAM" id="SignalP"/>
    </source>
</evidence>
<sequence>MDVTRWGLALFIISGVVFPEAQTFHSTPLFCHRLMPRSPYHGTECSYPCALSHGHPSNSYGILYLAEEDWTPCSVGHCRGGVCVPAQDHALKRQKRSILLTLGAIRLGKKIIESIKEGRGSF</sequence>
<dbReference type="AlphaFoldDB" id="A0A131Z7Y8"/>
<reference evidence="2" key="1">
    <citation type="journal article" date="2016" name="Ticks Tick Borne Dis.">
        <title>De novo assembly and annotation of the salivary gland transcriptome of Rhipicephalus appendiculatus male and female ticks during blood feeding.</title>
        <authorList>
            <person name="de Castro M.H."/>
            <person name="de Klerk D."/>
            <person name="Pienaar R."/>
            <person name="Latif A.A."/>
            <person name="Rees D.J."/>
            <person name="Mans B.J."/>
        </authorList>
    </citation>
    <scope>NUCLEOTIDE SEQUENCE</scope>
    <source>
        <tissue evidence="2">Salivary glands</tissue>
    </source>
</reference>
<name>A0A131Z7Y8_RHIAP</name>